<protein>
    <submittedName>
        <fullName evidence="2">Uncharacterized protein</fullName>
    </submittedName>
</protein>
<proteinExistence type="predicted"/>
<dbReference type="Proteomes" id="UP000053989">
    <property type="component" value="Unassembled WGS sequence"/>
</dbReference>
<feature type="compositionally biased region" description="Polar residues" evidence="1">
    <location>
        <begin position="38"/>
        <end position="58"/>
    </location>
</feature>
<name>A0A0C3DSL9_9AGAM</name>
<evidence type="ECO:0000313" key="2">
    <source>
        <dbReference type="EMBL" id="KIM59194.1"/>
    </source>
</evidence>
<evidence type="ECO:0000256" key="1">
    <source>
        <dbReference type="SAM" id="MobiDB-lite"/>
    </source>
</evidence>
<reference evidence="3" key="2">
    <citation type="submission" date="2015-01" db="EMBL/GenBank/DDBJ databases">
        <title>Evolutionary Origins and Diversification of the Mycorrhizal Mutualists.</title>
        <authorList>
            <consortium name="DOE Joint Genome Institute"/>
            <consortium name="Mycorrhizal Genomics Consortium"/>
            <person name="Kohler A."/>
            <person name="Kuo A."/>
            <person name="Nagy L.G."/>
            <person name="Floudas D."/>
            <person name="Copeland A."/>
            <person name="Barry K.W."/>
            <person name="Cichocki N."/>
            <person name="Veneault-Fourrey C."/>
            <person name="LaButti K."/>
            <person name="Lindquist E.A."/>
            <person name="Lipzen A."/>
            <person name="Lundell T."/>
            <person name="Morin E."/>
            <person name="Murat C."/>
            <person name="Riley R."/>
            <person name="Ohm R."/>
            <person name="Sun H."/>
            <person name="Tunlid A."/>
            <person name="Henrissat B."/>
            <person name="Grigoriev I.V."/>
            <person name="Hibbett D.S."/>
            <person name="Martin F."/>
        </authorList>
    </citation>
    <scope>NUCLEOTIDE SEQUENCE [LARGE SCALE GENOMIC DNA]</scope>
    <source>
        <strain evidence="3">Foug A</strain>
    </source>
</reference>
<gene>
    <name evidence="2" type="ORF">SCLCIDRAFT_1217984</name>
</gene>
<dbReference type="InParanoid" id="A0A0C3DSL9"/>
<dbReference type="HOGENOM" id="CLU_2777428_0_0_1"/>
<dbReference type="EMBL" id="KN822076">
    <property type="protein sequence ID" value="KIM59194.1"/>
    <property type="molecule type" value="Genomic_DNA"/>
</dbReference>
<sequence>MARPSPFPSLQTPIESLHRYQPASLASPPSIHDHPTIGTRSSIGRPSRPKLSSVQHSLKVNLDDKVRTL</sequence>
<keyword evidence="3" id="KW-1185">Reference proteome</keyword>
<evidence type="ECO:0000313" key="3">
    <source>
        <dbReference type="Proteomes" id="UP000053989"/>
    </source>
</evidence>
<organism evidence="2 3">
    <name type="scientific">Scleroderma citrinum Foug A</name>
    <dbReference type="NCBI Taxonomy" id="1036808"/>
    <lineage>
        <taxon>Eukaryota</taxon>
        <taxon>Fungi</taxon>
        <taxon>Dikarya</taxon>
        <taxon>Basidiomycota</taxon>
        <taxon>Agaricomycotina</taxon>
        <taxon>Agaricomycetes</taxon>
        <taxon>Agaricomycetidae</taxon>
        <taxon>Boletales</taxon>
        <taxon>Sclerodermatineae</taxon>
        <taxon>Sclerodermataceae</taxon>
        <taxon>Scleroderma</taxon>
    </lineage>
</organism>
<accession>A0A0C3DSL9</accession>
<reference evidence="2 3" key="1">
    <citation type="submission" date="2014-04" db="EMBL/GenBank/DDBJ databases">
        <authorList>
            <consortium name="DOE Joint Genome Institute"/>
            <person name="Kuo A."/>
            <person name="Kohler A."/>
            <person name="Nagy L.G."/>
            <person name="Floudas D."/>
            <person name="Copeland A."/>
            <person name="Barry K.W."/>
            <person name="Cichocki N."/>
            <person name="Veneault-Fourrey C."/>
            <person name="LaButti K."/>
            <person name="Lindquist E.A."/>
            <person name="Lipzen A."/>
            <person name="Lundell T."/>
            <person name="Morin E."/>
            <person name="Murat C."/>
            <person name="Sun H."/>
            <person name="Tunlid A."/>
            <person name="Henrissat B."/>
            <person name="Grigoriev I.V."/>
            <person name="Hibbett D.S."/>
            <person name="Martin F."/>
            <person name="Nordberg H.P."/>
            <person name="Cantor M.N."/>
            <person name="Hua S.X."/>
        </authorList>
    </citation>
    <scope>NUCLEOTIDE SEQUENCE [LARGE SCALE GENOMIC DNA]</scope>
    <source>
        <strain evidence="2 3">Foug A</strain>
    </source>
</reference>
<feature type="region of interest" description="Disordered" evidence="1">
    <location>
        <begin position="1"/>
        <end position="69"/>
    </location>
</feature>
<dbReference type="AlphaFoldDB" id="A0A0C3DSL9"/>